<proteinExistence type="predicted"/>
<comment type="caution">
    <text evidence="2">The sequence shown here is derived from an EMBL/GenBank/DDBJ whole genome shotgun (WGS) entry which is preliminary data.</text>
</comment>
<organism evidence="2 3">
    <name type="scientific">Streptosporangium becharense</name>
    <dbReference type="NCBI Taxonomy" id="1816182"/>
    <lineage>
        <taxon>Bacteria</taxon>
        <taxon>Bacillati</taxon>
        <taxon>Actinomycetota</taxon>
        <taxon>Actinomycetes</taxon>
        <taxon>Streptosporangiales</taxon>
        <taxon>Streptosporangiaceae</taxon>
        <taxon>Streptosporangium</taxon>
    </lineage>
</organism>
<feature type="chain" id="PRO_5031334993" evidence="1">
    <location>
        <begin position="25"/>
        <end position="154"/>
    </location>
</feature>
<evidence type="ECO:0000313" key="3">
    <source>
        <dbReference type="Proteomes" id="UP000540685"/>
    </source>
</evidence>
<keyword evidence="1" id="KW-0732">Signal</keyword>
<name>A0A7W9MI95_9ACTN</name>
<protein>
    <submittedName>
        <fullName evidence="2">Uncharacterized protein</fullName>
    </submittedName>
</protein>
<dbReference type="EMBL" id="JACHMP010000001">
    <property type="protein sequence ID" value="MBB5821381.1"/>
    <property type="molecule type" value="Genomic_DNA"/>
</dbReference>
<dbReference type="AlphaFoldDB" id="A0A7W9MI95"/>
<feature type="signal peptide" evidence="1">
    <location>
        <begin position="1"/>
        <end position="24"/>
    </location>
</feature>
<evidence type="ECO:0000256" key="1">
    <source>
        <dbReference type="SAM" id="SignalP"/>
    </source>
</evidence>
<dbReference type="Proteomes" id="UP000540685">
    <property type="component" value="Unassembled WGS sequence"/>
</dbReference>
<accession>A0A7W9MI95</accession>
<dbReference type="RefSeq" id="WP_184545876.1">
    <property type="nucleotide sequence ID" value="NZ_JACHMP010000001.1"/>
</dbReference>
<keyword evidence="3" id="KW-1185">Reference proteome</keyword>
<reference evidence="2 3" key="1">
    <citation type="submission" date="2020-08" db="EMBL/GenBank/DDBJ databases">
        <title>Sequencing the genomes of 1000 actinobacteria strains.</title>
        <authorList>
            <person name="Klenk H.-P."/>
        </authorList>
    </citation>
    <scope>NUCLEOTIDE SEQUENCE [LARGE SCALE GENOMIC DNA]</scope>
    <source>
        <strain evidence="2 3">DSM 46887</strain>
    </source>
</reference>
<gene>
    <name evidence="2" type="ORF">F4562_004443</name>
</gene>
<evidence type="ECO:0000313" key="2">
    <source>
        <dbReference type="EMBL" id="MBB5821381.1"/>
    </source>
</evidence>
<sequence length="154" mass="15987">MRRSLLTAFVALSVVAGGAGPALAADTAGVTAGAVAVSAAPGQAVNLKLTAQVRKALADAYWRNPSSTDPFPRAKVDGPKDVHYGKITGSTPARDVYWAIGDIGIKGDPVSYQGGPHIWRKVGNGTWKHVGDTGGCLSKVPAKLLKVWKQSSHC</sequence>